<dbReference type="PANTHER" id="PTHR31157">
    <property type="entry name" value="SCP DOMAIN-CONTAINING PROTEIN"/>
    <property type="match status" value="1"/>
</dbReference>
<dbReference type="PANTHER" id="PTHR31157:SF1">
    <property type="entry name" value="SCP DOMAIN-CONTAINING PROTEIN"/>
    <property type="match status" value="1"/>
</dbReference>
<evidence type="ECO:0000256" key="1">
    <source>
        <dbReference type="SAM" id="MobiDB-lite"/>
    </source>
</evidence>
<organism evidence="4 5">
    <name type="scientific">Scopulibacillus darangshiensis</name>
    <dbReference type="NCBI Taxonomy" id="442528"/>
    <lineage>
        <taxon>Bacteria</taxon>
        <taxon>Bacillati</taxon>
        <taxon>Bacillota</taxon>
        <taxon>Bacilli</taxon>
        <taxon>Bacillales</taxon>
        <taxon>Sporolactobacillaceae</taxon>
        <taxon>Scopulibacillus</taxon>
    </lineage>
</organism>
<feature type="region of interest" description="Disordered" evidence="1">
    <location>
        <begin position="77"/>
        <end position="153"/>
    </location>
</feature>
<feature type="chain" id="PRO_5039696634" evidence="2">
    <location>
        <begin position="20"/>
        <end position="281"/>
    </location>
</feature>
<name>A0A4R2NNX1_9BACL</name>
<dbReference type="Proteomes" id="UP000295416">
    <property type="component" value="Unassembled WGS sequence"/>
</dbReference>
<dbReference type="InterPro" id="IPR035940">
    <property type="entry name" value="CAP_sf"/>
</dbReference>
<feature type="signal peptide" evidence="2">
    <location>
        <begin position="1"/>
        <end position="19"/>
    </location>
</feature>
<gene>
    <name evidence="4" type="ORF">EV207_1306</name>
</gene>
<evidence type="ECO:0000256" key="2">
    <source>
        <dbReference type="SAM" id="SignalP"/>
    </source>
</evidence>
<keyword evidence="5" id="KW-1185">Reference proteome</keyword>
<dbReference type="OrthoDB" id="9783944at2"/>
<dbReference type="NCBIfam" id="TIGR02909">
    <property type="entry name" value="spore_YkwD"/>
    <property type="match status" value="1"/>
</dbReference>
<comment type="caution">
    <text evidence="4">The sequence shown here is derived from an EMBL/GenBank/DDBJ whole genome shotgun (WGS) entry which is preliminary data.</text>
</comment>
<feature type="compositionally biased region" description="Low complexity" evidence="1">
    <location>
        <begin position="125"/>
        <end position="144"/>
    </location>
</feature>
<dbReference type="CDD" id="cd05379">
    <property type="entry name" value="CAP_bacterial"/>
    <property type="match status" value="1"/>
</dbReference>
<proteinExistence type="predicted"/>
<dbReference type="RefSeq" id="WP_132747295.1">
    <property type="nucleotide sequence ID" value="NZ_SLXK01000030.1"/>
</dbReference>
<evidence type="ECO:0000313" key="4">
    <source>
        <dbReference type="EMBL" id="TCP23489.1"/>
    </source>
</evidence>
<feature type="domain" description="SCP" evidence="3">
    <location>
        <begin position="163"/>
        <end position="278"/>
    </location>
</feature>
<dbReference type="SUPFAM" id="SSF55797">
    <property type="entry name" value="PR-1-like"/>
    <property type="match status" value="1"/>
</dbReference>
<evidence type="ECO:0000259" key="3">
    <source>
        <dbReference type="Pfam" id="PF00188"/>
    </source>
</evidence>
<dbReference type="InterPro" id="IPR014258">
    <property type="entry name" value="CAP_domain_YkwD-like"/>
</dbReference>
<reference evidence="4 5" key="1">
    <citation type="submission" date="2019-03" db="EMBL/GenBank/DDBJ databases">
        <title>Genomic Encyclopedia of Type Strains, Phase IV (KMG-IV): sequencing the most valuable type-strain genomes for metagenomic binning, comparative biology and taxonomic classification.</title>
        <authorList>
            <person name="Goeker M."/>
        </authorList>
    </citation>
    <scope>NUCLEOTIDE SEQUENCE [LARGE SCALE GENOMIC DNA]</scope>
    <source>
        <strain evidence="4 5">DSM 19377</strain>
    </source>
</reference>
<protein>
    <submittedName>
        <fullName evidence="4">Putative YkwD family protein</fullName>
    </submittedName>
</protein>
<dbReference type="Gene3D" id="3.40.33.10">
    <property type="entry name" value="CAP"/>
    <property type="match status" value="1"/>
</dbReference>
<dbReference type="InterPro" id="IPR014044">
    <property type="entry name" value="CAP_dom"/>
</dbReference>
<dbReference type="AlphaFoldDB" id="A0A4R2NNX1"/>
<sequence>MKKFLAIALTGFLAVPAFASTEAHAQTSKQPCNSDAKQQVNVDQSHGIKELSERYNIDINSLIKKYKENGSKIYIKYNSNKGDQGNDSSKAEQPKKDSAKKQDSADKQAQNNDSQKSEQAAPAPQKQDNSANQASQNNAKQPSQDQAKQSNSQLNAYEQKVVELTNKERTNRGLQPLKVDNELAKMARDKSADMRDKGYFDHQSPTYGSPFDMMKSYGIDYTAAGENIAAGQKTPQDVVDAWMKSPGHRANILNKDYTYIGVGYVKGGSYGSYWTQEFIKK</sequence>
<keyword evidence="2" id="KW-0732">Signal</keyword>
<feature type="compositionally biased region" description="Basic and acidic residues" evidence="1">
    <location>
        <begin position="89"/>
        <end position="106"/>
    </location>
</feature>
<feature type="compositionally biased region" description="Polar residues" evidence="1">
    <location>
        <begin position="77"/>
        <end position="88"/>
    </location>
</feature>
<evidence type="ECO:0000313" key="5">
    <source>
        <dbReference type="Proteomes" id="UP000295416"/>
    </source>
</evidence>
<dbReference type="Pfam" id="PF00188">
    <property type="entry name" value="CAP"/>
    <property type="match status" value="1"/>
</dbReference>
<accession>A0A4R2NNX1</accession>
<dbReference type="EMBL" id="SLXK01000030">
    <property type="protein sequence ID" value="TCP23489.1"/>
    <property type="molecule type" value="Genomic_DNA"/>
</dbReference>